<gene>
    <name evidence="1" type="ORF">ERS852491_02021</name>
</gene>
<proteinExistence type="predicted"/>
<dbReference type="PANTHER" id="PTHR41260">
    <property type="entry name" value="PROTEIN ECSC"/>
    <property type="match status" value="1"/>
</dbReference>
<dbReference type="PANTHER" id="PTHR41260:SF1">
    <property type="entry name" value="PROTEIN ECSC"/>
    <property type="match status" value="1"/>
</dbReference>
<accession>A0A174ELT6</accession>
<dbReference type="EMBL" id="CYZU01000016">
    <property type="protein sequence ID" value="CUO37548.1"/>
    <property type="molecule type" value="Genomic_DNA"/>
</dbReference>
<sequence length="266" mass="30580">MGIFQKKSPFEKEWDKLERKESVFLKGRQEKKDTLLNQKLAEKVPEKLQHTLDIAFAKAFMLIFEKGTAAIEKTYKKEDLEKAYKVNQYADEVRQNRSSLRAFSRKADFVGAKNLVISGVSGIGLGALGIGLPDIPLFTGLILKNIYETAISYGYDYDSEEERYFILLLIQGAVSYGEMMHELDCRVNAYIEKEQLPEDYSREMEIEETAGLLSKELLYMKFLQGIPIVGVVGGAYDVVYMKRVSSYANLKYWRRFLTRKNKIEGK</sequence>
<dbReference type="OrthoDB" id="1852051at2"/>
<dbReference type="RefSeq" id="WP_050639199.1">
    <property type="nucleotide sequence ID" value="NZ_CABKUE010000005.1"/>
</dbReference>
<dbReference type="AlphaFoldDB" id="A0A174ELT6"/>
<dbReference type="Proteomes" id="UP000095544">
    <property type="component" value="Unassembled WGS sequence"/>
</dbReference>
<dbReference type="Pfam" id="PF12787">
    <property type="entry name" value="EcsC"/>
    <property type="match status" value="1"/>
</dbReference>
<name>A0A174ELT6_9FIRM</name>
<dbReference type="STRING" id="39482.ERS852491_02021"/>
<reference evidence="1 2" key="1">
    <citation type="submission" date="2015-09" db="EMBL/GenBank/DDBJ databases">
        <authorList>
            <consortium name="Pathogen Informatics"/>
        </authorList>
    </citation>
    <scope>NUCLEOTIDE SEQUENCE [LARGE SCALE GENOMIC DNA]</scope>
    <source>
        <strain evidence="1 2">2789STDY5834876</strain>
    </source>
</reference>
<protein>
    <submittedName>
        <fullName evidence="1">EcsC protein family</fullName>
    </submittedName>
</protein>
<evidence type="ECO:0000313" key="2">
    <source>
        <dbReference type="Proteomes" id="UP000095544"/>
    </source>
</evidence>
<evidence type="ECO:0000313" key="1">
    <source>
        <dbReference type="EMBL" id="CUO37548.1"/>
    </source>
</evidence>
<dbReference type="InterPro" id="IPR024787">
    <property type="entry name" value="EcsC"/>
</dbReference>
<organism evidence="1 2">
    <name type="scientific">Faecalicatena contorta</name>
    <dbReference type="NCBI Taxonomy" id="39482"/>
    <lineage>
        <taxon>Bacteria</taxon>
        <taxon>Bacillati</taxon>
        <taxon>Bacillota</taxon>
        <taxon>Clostridia</taxon>
        <taxon>Lachnospirales</taxon>
        <taxon>Lachnospiraceae</taxon>
        <taxon>Faecalicatena</taxon>
    </lineage>
</organism>